<evidence type="ECO:0000256" key="9">
    <source>
        <dbReference type="ARBA" id="ARBA00022989"/>
    </source>
</evidence>
<dbReference type="SMART" id="SM00179">
    <property type="entry name" value="EGF_CA"/>
    <property type="match status" value="1"/>
</dbReference>
<feature type="signal peptide" evidence="19">
    <location>
        <begin position="1"/>
        <end position="28"/>
    </location>
</feature>
<dbReference type="SUPFAM" id="SSF57196">
    <property type="entry name" value="EGF/Laminin"/>
    <property type="match status" value="1"/>
</dbReference>
<evidence type="ECO:0000313" key="22">
    <source>
        <dbReference type="EMBL" id="KAL3504314.1"/>
    </source>
</evidence>
<dbReference type="Gene3D" id="3.30.200.20">
    <property type="entry name" value="Phosphorylase Kinase, domain 1"/>
    <property type="match status" value="1"/>
</dbReference>
<dbReference type="InterPro" id="IPR045274">
    <property type="entry name" value="WAK-like"/>
</dbReference>
<dbReference type="InterPro" id="IPR008271">
    <property type="entry name" value="Ser/Thr_kinase_AS"/>
</dbReference>
<feature type="chain" id="PRO_5044849198" evidence="19">
    <location>
        <begin position="29"/>
        <end position="832"/>
    </location>
</feature>
<evidence type="ECO:0000256" key="8">
    <source>
        <dbReference type="ARBA" id="ARBA00022840"/>
    </source>
</evidence>
<evidence type="ECO:0000256" key="10">
    <source>
        <dbReference type="ARBA" id="ARBA00023136"/>
    </source>
</evidence>
<evidence type="ECO:0000256" key="7">
    <source>
        <dbReference type="ARBA" id="ARBA00022777"/>
    </source>
</evidence>
<evidence type="ECO:0000256" key="3">
    <source>
        <dbReference type="ARBA" id="ARBA00022679"/>
    </source>
</evidence>
<feature type="region of interest" description="Disordered" evidence="17">
    <location>
        <begin position="735"/>
        <end position="757"/>
    </location>
</feature>
<dbReference type="InterPro" id="IPR001881">
    <property type="entry name" value="EGF-like_Ca-bd_dom"/>
</dbReference>
<evidence type="ECO:0000256" key="16">
    <source>
        <dbReference type="PROSITE-ProRule" id="PRU10141"/>
    </source>
</evidence>
<reference evidence="22 23" key="1">
    <citation type="submission" date="2024-11" db="EMBL/GenBank/DDBJ databases">
        <title>A near-complete genome assembly of Cinchona calisaya.</title>
        <authorList>
            <person name="Lian D.C."/>
            <person name="Zhao X.W."/>
            <person name="Wei L."/>
        </authorList>
    </citation>
    <scope>NUCLEOTIDE SEQUENCE [LARGE SCALE GENOMIC DNA]</scope>
    <source>
        <tissue evidence="22">Nenye</tissue>
    </source>
</reference>
<evidence type="ECO:0000256" key="2">
    <source>
        <dbReference type="ARBA" id="ARBA00022527"/>
    </source>
</evidence>
<feature type="transmembrane region" description="Helical" evidence="18">
    <location>
        <begin position="342"/>
        <end position="367"/>
    </location>
</feature>
<feature type="binding site" evidence="16">
    <location>
        <position position="446"/>
    </location>
    <ligand>
        <name>ATP</name>
        <dbReference type="ChEBI" id="CHEBI:30616"/>
    </ligand>
</feature>
<dbReference type="SMART" id="SM00220">
    <property type="entry name" value="S_TKc"/>
    <property type="match status" value="1"/>
</dbReference>
<dbReference type="CDD" id="cd14066">
    <property type="entry name" value="STKc_IRAK"/>
    <property type="match status" value="1"/>
</dbReference>
<evidence type="ECO:0000256" key="15">
    <source>
        <dbReference type="PROSITE-ProRule" id="PRU00076"/>
    </source>
</evidence>
<dbReference type="PROSITE" id="PS00107">
    <property type="entry name" value="PROTEIN_KINASE_ATP"/>
    <property type="match status" value="1"/>
</dbReference>
<dbReference type="Gene3D" id="1.10.510.10">
    <property type="entry name" value="Transferase(Phosphotransferase) domain 1"/>
    <property type="match status" value="1"/>
</dbReference>
<evidence type="ECO:0000259" key="21">
    <source>
        <dbReference type="PROSITE" id="PS50026"/>
    </source>
</evidence>
<keyword evidence="5 19" id="KW-0732">Signal</keyword>
<accession>A0ABD2YA24</accession>
<keyword evidence="11 15" id="KW-1015">Disulfide bond</keyword>
<comment type="catalytic activity">
    <reaction evidence="14">
        <text>L-threonyl-[protein] + ATP = O-phospho-L-threonyl-[protein] + ADP + H(+)</text>
        <dbReference type="Rhea" id="RHEA:46608"/>
        <dbReference type="Rhea" id="RHEA-COMP:11060"/>
        <dbReference type="Rhea" id="RHEA-COMP:11605"/>
        <dbReference type="ChEBI" id="CHEBI:15378"/>
        <dbReference type="ChEBI" id="CHEBI:30013"/>
        <dbReference type="ChEBI" id="CHEBI:30616"/>
        <dbReference type="ChEBI" id="CHEBI:61977"/>
        <dbReference type="ChEBI" id="CHEBI:456216"/>
    </reaction>
</comment>
<dbReference type="InterPro" id="IPR001245">
    <property type="entry name" value="Ser-Thr/Tyr_kinase_cat_dom"/>
</dbReference>
<evidence type="ECO:0000313" key="23">
    <source>
        <dbReference type="Proteomes" id="UP001630127"/>
    </source>
</evidence>
<gene>
    <name evidence="22" type="ORF">ACH5RR_034155</name>
</gene>
<dbReference type="PROSITE" id="PS50026">
    <property type="entry name" value="EGF_3"/>
    <property type="match status" value="1"/>
</dbReference>
<dbReference type="FunFam" id="3.30.200.20:FF:000043">
    <property type="entry name" value="Wall-associated receptor kinase 2"/>
    <property type="match status" value="1"/>
</dbReference>
<dbReference type="InterPro" id="IPR000742">
    <property type="entry name" value="EGF"/>
</dbReference>
<dbReference type="GO" id="GO:0004674">
    <property type="term" value="F:protein serine/threonine kinase activity"/>
    <property type="evidence" value="ECO:0007669"/>
    <property type="project" value="UniProtKB-KW"/>
</dbReference>
<dbReference type="GO" id="GO:0005524">
    <property type="term" value="F:ATP binding"/>
    <property type="evidence" value="ECO:0007669"/>
    <property type="project" value="UniProtKB-UniRule"/>
</dbReference>
<dbReference type="PROSITE" id="PS01186">
    <property type="entry name" value="EGF_2"/>
    <property type="match status" value="1"/>
</dbReference>
<evidence type="ECO:0000256" key="11">
    <source>
        <dbReference type="ARBA" id="ARBA00023157"/>
    </source>
</evidence>
<feature type="domain" description="Protein kinase" evidence="20">
    <location>
        <begin position="417"/>
        <end position="699"/>
    </location>
</feature>
<evidence type="ECO:0000256" key="12">
    <source>
        <dbReference type="ARBA" id="ARBA00023180"/>
    </source>
</evidence>
<dbReference type="PANTHER" id="PTHR27005">
    <property type="entry name" value="WALL-ASSOCIATED RECEPTOR KINASE-LIKE 21"/>
    <property type="match status" value="1"/>
</dbReference>
<dbReference type="PROSITE" id="PS00010">
    <property type="entry name" value="ASX_HYDROXYL"/>
    <property type="match status" value="1"/>
</dbReference>
<keyword evidence="7" id="KW-0418">Kinase</keyword>
<dbReference type="GO" id="GO:0016020">
    <property type="term" value="C:membrane"/>
    <property type="evidence" value="ECO:0007669"/>
    <property type="project" value="UniProtKB-SubCell"/>
</dbReference>
<feature type="transmembrane region" description="Helical" evidence="18">
    <location>
        <begin position="804"/>
        <end position="822"/>
    </location>
</feature>
<dbReference type="InterPro" id="IPR017441">
    <property type="entry name" value="Protein_kinase_ATP_BS"/>
</dbReference>
<organism evidence="22 23">
    <name type="scientific">Cinchona calisaya</name>
    <dbReference type="NCBI Taxonomy" id="153742"/>
    <lineage>
        <taxon>Eukaryota</taxon>
        <taxon>Viridiplantae</taxon>
        <taxon>Streptophyta</taxon>
        <taxon>Embryophyta</taxon>
        <taxon>Tracheophyta</taxon>
        <taxon>Spermatophyta</taxon>
        <taxon>Magnoliopsida</taxon>
        <taxon>eudicotyledons</taxon>
        <taxon>Gunneridae</taxon>
        <taxon>Pentapetalae</taxon>
        <taxon>asterids</taxon>
        <taxon>lamiids</taxon>
        <taxon>Gentianales</taxon>
        <taxon>Rubiaceae</taxon>
        <taxon>Cinchonoideae</taxon>
        <taxon>Cinchoneae</taxon>
        <taxon>Cinchona</taxon>
    </lineage>
</organism>
<dbReference type="Pfam" id="PF13947">
    <property type="entry name" value="GUB_WAK_bind"/>
    <property type="match status" value="1"/>
</dbReference>
<dbReference type="InterPro" id="IPR018097">
    <property type="entry name" value="EGF_Ca-bd_CS"/>
</dbReference>
<feature type="disulfide bond" evidence="15">
    <location>
        <begin position="297"/>
        <end position="307"/>
    </location>
</feature>
<protein>
    <submittedName>
        <fullName evidence="22">Uncharacterized protein</fullName>
    </submittedName>
</protein>
<evidence type="ECO:0000256" key="14">
    <source>
        <dbReference type="ARBA" id="ARBA00047951"/>
    </source>
</evidence>
<sequence>MTTLRGMMTLLLVVLIGLISLMKLQVAAIDQPKPGCNNTCGNLTIPFPFGTSPDCYLDDTFLITCNDTHYPPQPFLRESNIEVLNITLDGEMKVSSWVAYGCYNETGASVNDSNSELTLRTFSVSSMRNKFTVVGCDNYAYVQDLNRTNYSVGCISLCNQRESVENGSCSGIGCCQASIPKGVRDFVVTAHSFHNQTKVHEFNPCAYAFVSEVGYFNFSSLDLLNLKNRSRVPTVLDYAVGKSSCREAKKNNSSYACRSLNSYCKDSVNGQGYICNCSAGYGGNPYLIDGCADIDECKVLNPCKGNCTNYEGHYNCSCPKGFEGDGKLEDCRKTFLPEGNTLLYVALGVVSSLLLLLVGSSWMCYIARERKLLKTRKKFFLENGGLVLLDKLSKQTGSTNRAIIFTEEDLRKATDNFSEATVIGKGGFGTVHKGVLSDNRIVAIKKSKVTDQSQNEQFINEVIILSEINHRNVVKLLGCCLETEVPLLVYEFISNGTLYSHIHDEFLPSNFTWNTRLKVAAETADALAYLHAAASVPIIHRDVKSVNILLTESYIAKVADFGASRFIPLDKTQLTTLVQGTLGYLDPEYFHSSQLTDKSDVYSFGVVLAELLTGEEAISFHKSEKQRNLATYFVSSILDNKLLEILDHRLGVERNFEQVKDVAMLAKQCLNVKADERPTMKEVARELEGLRLMLQHPWIANDLNPEESEYLLNPNAASSSYSGLVGSSGCNTTTAYDSMNDQSGSPENSPQLAEELEEDNPSISVTMVFITAPLGGGKLAFFPPVPAADFPCPFGPLLGGFRGGFWLLAPPLLVSLIFTLMIDQSVLPKRLL</sequence>
<evidence type="ECO:0000256" key="17">
    <source>
        <dbReference type="SAM" id="MobiDB-lite"/>
    </source>
</evidence>
<keyword evidence="2" id="KW-0723">Serine/threonine-protein kinase</keyword>
<keyword evidence="9 18" id="KW-1133">Transmembrane helix</keyword>
<comment type="subcellular location">
    <subcellularLocation>
        <location evidence="1">Membrane</location>
        <topology evidence="1">Single-pass type I membrane protein</topology>
    </subcellularLocation>
</comment>
<dbReference type="InterPro" id="IPR000719">
    <property type="entry name" value="Prot_kinase_dom"/>
</dbReference>
<keyword evidence="3" id="KW-0808">Transferase</keyword>
<keyword evidence="8 16" id="KW-0067">ATP-binding</keyword>
<evidence type="ECO:0000259" key="20">
    <source>
        <dbReference type="PROSITE" id="PS50011"/>
    </source>
</evidence>
<evidence type="ECO:0000256" key="13">
    <source>
        <dbReference type="ARBA" id="ARBA00047558"/>
    </source>
</evidence>
<dbReference type="EMBL" id="JBJUIK010000014">
    <property type="protein sequence ID" value="KAL3504314.1"/>
    <property type="molecule type" value="Genomic_DNA"/>
</dbReference>
<evidence type="ECO:0000256" key="19">
    <source>
        <dbReference type="SAM" id="SignalP"/>
    </source>
</evidence>
<feature type="compositionally biased region" description="Polar residues" evidence="17">
    <location>
        <begin position="735"/>
        <end position="751"/>
    </location>
</feature>
<dbReference type="CDD" id="cd00054">
    <property type="entry name" value="EGF_CA"/>
    <property type="match status" value="1"/>
</dbReference>
<dbReference type="SUPFAM" id="SSF56112">
    <property type="entry name" value="Protein kinase-like (PK-like)"/>
    <property type="match status" value="1"/>
</dbReference>
<evidence type="ECO:0000256" key="5">
    <source>
        <dbReference type="ARBA" id="ARBA00022729"/>
    </source>
</evidence>
<keyword evidence="23" id="KW-1185">Reference proteome</keyword>
<comment type="caution">
    <text evidence="15">Lacks conserved residue(s) required for the propagation of feature annotation.</text>
</comment>
<dbReference type="PROSITE" id="PS01187">
    <property type="entry name" value="EGF_CA"/>
    <property type="match status" value="1"/>
</dbReference>
<feature type="domain" description="EGF-like" evidence="21">
    <location>
        <begin position="293"/>
        <end position="332"/>
    </location>
</feature>
<dbReference type="InterPro" id="IPR000152">
    <property type="entry name" value="EGF-type_Asp/Asn_hydroxyl_site"/>
</dbReference>
<dbReference type="InterPro" id="IPR011009">
    <property type="entry name" value="Kinase-like_dom_sf"/>
</dbReference>
<keyword evidence="10 18" id="KW-0472">Membrane</keyword>
<dbReference type="PANTHER" id="PTHR27005:SF283">
    <property type="entry name" value="OS02G0633066 PROTEIN"/>
    <property type="match status" value="1"/>
</dbReference>
<dbReference type="AlphaFoldDB" id="A0ABD2YA24"/>
<dbReference type="Gene3D" id="2.90.20.10">
    <property type="entry name" value="Plasmodium vivax P25 domain"/>
    <property type="match status" value="1"/>
</dbReference>
<evidence type="ECO:0000256" key="18">
    <source>
        <dbReference type="SAM" id="Phobius"/>
    </source>
</evidence>
<comment type="catalytic activity">
    <reaction evidence="13">
        <text>L-seryl-[protein] + ATP = O-phospho-L-seryl-[protein] + ADP + H(+)</text>
        <dbReference type="Rhea" id="RHEA:17989"/>
        <dbReference type="Rhea" id="RHEA-COMP:9863"/>
        <dbReference type="Rhea" id="RHEA-COMP:11604"/>
        <dbReference type="ChEBI" id="CHEBI:15378"/>
        <dbReference type="ChEBI" id="CHEBI:29999"/>
        <dbReference type="ChEBI" id="CHEBI:30616"/>
        <dbReference type="ChEBI" id="CHEBI:83421"/>
        <dbReference type="ChEBI" id="CHEBI:456216"/>
    </reaction>
</comment>
<dbReference type="Proteomes" id="UP001630127">
    <property type="component" value="Unassembled WGS sequence"/>
</dbReference>
<keyword evidence="12" id="KW-0325">Glycoprotein</keyword>
<dbReference type="FunFam" id="1.10.510.10:FF:000084">
    <property type="entry name" value="Wall-associated receptor kinase 2"/>
    <property type="match status" value="1"/>
</dbReference>
<proteinExistence type="predicted"/>
<name>A0ABD2YA24_9GENT</name>
<keyword evidence="6 16" id="KW-0547">Nucleotide-binding</keyword>
<dbReference type="InterPro" id="IPR025287">
    <property type="entry name" value="WAK_GUB"/>
</dbReference>
<evidence type="ECO:0000256" key="1">
    <source>
        <dbReference type="ARBA" id="ARBA00004479"/>
    </source>
</evidence>
<evidence type="ECO:0000256" key="6">
    <source>
        <dbReference type="ARBA" id="ARBA00022741"/>
    </source>
</evidence>
<comment type="caution">
    <text evidence="22">The sequence shown here is derived from an EMBL/GenBank/DDBJ whole genome shotgun (WGS) entry which is preliminary data.</text>
</comment>
<dbReference type="PROSITE" id="PS50011">
    <property type="entry name" value="PROTEIN_KINASE_DOM"/>
    <property type="match status" value="1"/>
</dbReference>
<dbReference type="PROSITE" id="PS00108">
    <property type="entry name" value="PROTEIN_KINASE_ST"/>
    <property type="match status" value="1"/>
</dbReference>
<keyword evidence="4 18" id="KW-0812">Transmembrane</keyword>
<keyword evidence="15" id="KW-0245">EGF-like domain</keyword>
<dbReference type="Pfam" id="PF07714">
    <property type="entry name" value="PK_Tyr_Ser-Thr"/>
    <property type="match status" value="1"/>
</dbReference>
<evidence type="ECO:0000256" key="4">
    <source>
        <dbReference type="ARBA" id="ARBA00022692"/>
    </source>
</evidence>
<dbReference type="SMART" id="SM00181">
    <property type="entry name" value="EGF"/>
    <property type="match status" value="2"/>
</dbReference>